<keyword evidence="4" id="KW-0862">Zinc</keyword>
<reference evidence="8 9" key="1">
    <citation type="submission" date="2024-01" db="EMBL/GenBank/DDBJ databases">
        <title>The complete chloroplast genome sequence of Lithospermum erythrorhizon: insights into the phylogenetic relationship among Boraginaceae species and the maternal lineages of purple gromwells.</title>
        <authorList>
            <person name="Okada T."/>
            <person name="Watanabe K."/>
        </authorList>
    </citation>
    <scope>NUCLEOTIDE SEQUENCE [LARGE SCALE GENOMIC DNA]</scope>
</reference>
<dbReference type="InterPro" id="IPR013083">
    <property type="entry name" value="Znf_RING/FYVE/PHD"/>
</dbReference>
<feature type="compositionally biased region" description="Polar residues" evidence="6">
    <location>
        <begin position="299"/>
        <end position="310"/>
    </location>
</feature>
<evidence type="ECO:0000313" key="8">
    <source>
        <dbReference type="EMBL" id="GAA0144449.1"/>
    </source>
</evidence>
<dbReference type="InterPro" id="IPR011011">
    <property type="entry name" value="Znf_FYVE_PHD"/>
</dbReference>
<feature type="domain" description="Zinc finger PHD-type" evidence="7">
    <location>
        <begin position="25"/>
        <end position="68"/>
    </location>
</feature>
<feature type="compositionally biased region" description="Polar residues" evidence="6">
    <location>
        <begin position="720"/>
        <end position="741"/>
    </location>
</feature>
<gene>
    <name evidence="8" type="ORF">LIER_04893</name>
</gene>
<feature type="compositionally biased region" description="Low complexity" evidence="6">
    <location>
        <begin position="562"/>
        <end position="582"/>
    </location>
</feature>
<feature type="region of interest" description="Disordered" evidence="6">
    <location>
        <begin position="520"/>
        <end position="924"/>
    </location>
</feature>
<feature type="compositionally biased region" description="Basic and acidic residues" evidence="6">
    <location>
        <begin position="271"/>
        <end position="290"/>
    </location>
</feature>
<evidence type="ECO:0000256" key="5">
    <source>
        <dbReference type="ARBA" id="ARBA00023242"/>
    </source>
</evidence>
<dbReference type="EMBL" id="BAABME010000648">
    <property type="protein sequence ID" value="GAA0144449.1"/>
    <property type="molecule type" value="Genomic_DNA"/>
</dbReference>
<feature type="region of interest" description="Disordered" evidence="6">
    <location>
        <begin position="168"/>
        <end position="188"/>
    </location>
</feature>
<name>A0AAV3NYD6_LITER</name>
<evidence type="ECO:0000313" key="9">
    <source>
        <dbReference type="Proteomes" id="UP001454036"/>
    </source>
</evidence>
<feature type="compositionally biased region" description="Polar residues" evidence="6">
    <location>
        <begin position="759"/>
        <end position="782"/>
    </location>
</feature>
<keyword evidence="3" id="KW-0863">Zinc-finger</keyword>
<evidence type="ECO:0000256" key="6">
    <source>
        <dbReference type="SAM" id="MobiDB-lite"/>
    </source>
</evidence>
<evidence type="ECO:0000256" key="1">
    <source>
        <dbReference type="ARBA" id="ARBA00004123"/>
    </source>
</evidence>
<dbReference type="Gene3D" id="3.30.40.10">
    <property type="entry name" value="Zinc/RING finger domain, C3HC4 (zinc finger)"/>
    <property type="match status" value="1"/>
</dbReference>
<dbReference type="Proteomes" id="UP001454036">
    <property type="component" value="Unassembled WGS sequence"/>
</dbReference>
<comment type="caution">
    <text evidence="8">The sequence shown here is derived from an EMBL/GenBank/DDBJ whole genome shotgun (WGS) entry which is preliminary data.</text>
</comment>
<evidence type="ECO:0000256" key="4">
    <source>
        <dbReference type="ARBA" id="ARBA00022833"/>
    </source>
</evidence>
<dbReference type="PANTHER" id="PTHR14571:SF9">
    <property type="entry name" value="HISTONE-LYSINE N-METHYLTRANSFERASE SET-26-RELATED"/>
    <property type="match status" value="1"/>
</dbReference>
<keyword evidence="9" id="KW-1185">Reference proteome</keyword>
<proteinExistence type="predicted"/>
<evidence type="ECO:0000256" key="3">
    <source>
        <dbReference type="ARBA" id="ARBA00022771"/>
    </source>
</evidence>
<feature type="compositionally biased region" description="Polar residues" evidence="6">
    <location>
        <begin position="609"/>
        <end position="645"/>
    </location>
</feature>
<feature type="compositionally biased region" description="Basic and acidic residues" evidence="6">
    <location>
        <begin position="646"/>
        <end position="674"/>
    </location>
</feature>
<dbReference type="SUPFAM" id="SSF57903">
    <property type="entry name" value="FYVE/PHD zinc finger"/>
    <property type="match status" value="1"/>
</dbReference>
<feature type="region of interest" description="Disordered" evidence="6">
    <location>
        <begin position="260"/>
        <end position="369"/>
    </location>
</feature>
<feature type="region of interest" description="Disordered" evidence="6">
    <location>
        <begin position="208"/>
        <end position="242"/>
    </location>
</feature>
<dbReference type="SMART" id="SM00249">
    <property type="entry name" value="PHD"/>
    <property type="match status" value="1"/>
</dbReference>
<feature type="compositionally biased region" description="Low complexity" evidence="6">
    <location>
        <begin position="832"/>
        <end position="842"/>
    </location>
</feature>
<feature type="region of interest" description="Disordered" evidence="6">
    <location>
        <begin position="1021"/>
        <end position="1139"/>
    </location>
</feature>
<dbReference type="InterPro" id="IPR001965">
    <property type="entry name" value="Znf_PHD"/>
</dbReference>
<dbReference type="Pfam" id="PF24659">
    <property type="entry name" value="DUF7648"/>
    <property type="match status" value="1"/>
</dbReference>
<feature type="compositionally biased region" description="Low complexity" evidence="6">
    <location>
        <begin position="679"/>
        <end position="700"/>
    </location>
</feature>
<accession>A0AAV3NYD6</accession>
<feature type="compositionally biased region" description="Basic residues" evidence="6">
    <location>
        <begin position="1068"/>
        <end position="1078"/>
    </location>
</feature>
<organism evidence="8 9">
    <name type="scientific">Lithospermum erythrorhizon</name>
    <name type="common">Purple gromwell</name>
    <name type="synonym">Lithospermum officinale var. erythrorhizon</name>
    <dbReference type="NCBI Taxonomy" id="34254"/>
    <lineage>
        <taxon>Eukaryota</taxon>
        <taxon>Viridiplantae</taxon>
        <taxon>Streptophyta</taxon>
        <taxon>Embryophyta</taxon>
        <taxon>Tracheophyta</taxon>
        <taxon>Spermatophyta</taxon>
        <taxon>Magnoliopsida</taxon>
        <taxon>eudicotyledons</taxon>
        <taxon>Gunneridae</taxon>
        <taxon>Pentapetalae</taxon>
        <taxon>asterids</taxon>
        <taxon>lamiids</taxon>
        <taxon>Boraginales</taxon>
        <taxon>Boraginaceae</taxon>
        <taxon>Boraginoideae</taxon>
        <taxon>Lithospermeae</taxon>
        <taxon>Lithospermum</taxon>
    </lineage>
</organism>
<feature type="compositionally biased region" description="Basic and acidic residues" evidence="6">
    <location>
        <begin position="1041"/>
        <end position="1057"/>
    </location>
</feature>
<sequence>MKSRSHRLPIAETHDDWVDESWTVDCVCGVNFDDGEEMVNCDECGVWVHTRCSRYVKSEKSFACDKCKSKNSRNNDSEETEVAQLLVDLPNKTLRMDNLYPLNGPSQMPVKLYTQISTEKKVHVHGVPGGDPSLFAGLSSVFSPQLWKCTGYVPKKFNFQYKEFPSWDETETEQGEGRHHKESDNAVENENTAGVLFSLLKDSASVTPLRSSEGIKSPVEDGTAGKGAKSEHMRSSVENKDSSFARTALNKDSSLAQAVVVDSLKHKKKERGTSKDRHERKRTGIHEKGRDSKKKARIPSTTASMISNGGKQFEFYEDRGPKVTKVYTESSKSGDSMHPESADELSNGPGIRGINTNNDRRHAAADEHDVDDKKFDSFRCYTNSDGRLKEDNTLDQMASKMEKSHKVKEVGSVTLDSPNDNEGGSSCTIMAGFQKAQPVVEHLVVGDVSSSSGKNVVLKSEADKNLDVLNVHQSPSSEETLEVMKLSAQQIEVPAINLSENVKKSDLVITSSEISDQMQAEYKSTASGDNKKDDAQAGGCQSKAELPTGSGVRDGSSVHKPGSMGSDGSLGGKKSSSQLKSGPKYVEGVCKLEAKTSPDPNNLKVLVGKSSSEAYKSSTFSSHSPRNVPSQSTNRKQRGISNDNLGSRRDAGSFDGVKDEGRVERSKKITKDTPEACISPSSKVSKSSRFSHGSVSKGSSADPKESSLHSSPKGLAPSVTAVSSLAESTKSLKNPVASNAHTKVVGSCLPEKSEKTSQHDSQSSSKVNASQMQPPASSNPLSGLSDEELALLLHQELNSSPRVPRVPRMRHAGSLPQLTSPTAASMLMKRTSSSGGKDFNSSSRRKSKESGKDGALNARDISDEAKKVERVSPSPDHRGQASAITTNPLTKGEVESGLPKDLTRKNKPSVATATTSSGLSSYAEVNERKMSRYSPRHASNGDSGAVGRPTPLTLPGLIARIMSKGERMTLEELCDAVLPHWPHLRKHNGEPYAYSSHSNAVLDCLRNRSEWARLVDRGPKISTSKKRRKSDAEPSGAESEDNARRERTSKDGSRSKSLESQQEEFPKGKRQARKRRRLAPNGREIKGFRRRRRVEVVSDDEDGSRSNSSDDSKFSEDETQGDGTSGTNEASTSSDETSN</sequence>
<feature type="compositionally biased region" description="Basic and acidic residues" evidence="6">
    <location>
        <begin position="228"/>
        <end position="242"/>
    </location>
</feature>
<feature type="compositionally biased region" description="Basic and acidic residues" evidence="6">
    <location>
        <begin position="175"/>
        <end position="184"/>
    </location>
</feature>
<evidence type="ECO:0000259" key="7">
    <source>
        <dbReference type="SMART" id="SM00249"/>
    </source>
</evidence>
<protein>
    <recommendedName>
        <fullName evidence="7">Zinc finger PHD-type domain-containing protein</fullName>
    </recommendedName>
</protein>
<dbReference type="GO" id="GO:0005634">
    <property type="term" value="C:nucleus"/>
    <property type="evidence" value="ECO:0007669"/>
    <property type="project" value="UniProtKB-SubCell"/>
</dbReference>
<feature type="compositionally biased region" description="Polar residues" evidence="6">
    <location>
        <begin position="1121"/>
        <end position="1139"/>
    </location>
</feature>
<dbReference type="PANTHER" id="PTHR14571">
    <property type="entry name" value="HISTONE-LYSINE N-METHYLTRANSFERASE SET-26-RELATED"/>
    <property type="match status" value="1"/>
</dbReference>
<feature type="compositionally biased region" description="Polar residues" evidence="6">
    <location>
        <begin position="909"/>
        <end position="920"/>
    </location>
</feature>
<comment type="subcellular location">
    <subcellularLocation>
        <location evidence="1">Nucleus</location>
    </subcellularLocation>
</comment>
<keyword evidence="5" id="KW-0539">Nucleus</keyword>
<dbReference type="InterPro" id="IPR019786">
    <property type="entry name" value="Zinc_finger_PHD-type_CS"/>
</dbReference>
<dbReference type="GO" id="GO:0008270">
    <property type="term" value="F:zinc ion binding"/>
    <property type="evidence" value="ECO:0007669"/>
    <property type="project" value="UniProtKB-KW"/>
</dbReference>
<feature type="compositionally biased region" description="Basic and acidic residues" evidence="6">
    <location>
        <begin position="860"/>
        <end position="879"/>
    </location>
</feature>
<dbReference type="InterPro" id="IPR056065">
    <property type="entry name" value="DUF7648"/>
</dbReference>
<dbReference type="PROSITE" id="PS01359">
    <property type="entry name" value="ZF_PHD_1"/>
    <property type="match status" value="1"/>
</dbReference>
<feature type="compositionally biased region" description="Basic and acidic residues" evidence="6">
    <location>
        <begin position="358"/>
        <end position="369"/>
    </location>
</feature>
<evidence type="ECO:0000256" key="2">
    <source>
        <dbReference type="ARBA" id="ARBA00022723"/>
    </source>
</evidence>
<dbReference type="AlphaFoldDB" id="A0AAV3NYD6"/>
<keyword evidence="2" id="KW-0479">Metal-binding</keyword>